<feature type="domain" description="Thioredoxin" evidence="3">
    <location>
        <begin position="5"/>
        <end position="128"/>
    </location>
</feature>
<sequence>MPWLALALLLLPGAALAEAPGSDLAPVARGTAAAPALEVFVREGCPHCAQAELYLADLGRELPSLRIVYRHVDRDAAARDDLIRVSRAAGAWPPGVPTFVFDGRLMVGFDDAAGSGPAVRALIAGAAAPDEQVETALFGTLSASRLGLPLFTLAVGLLDGFNPCAMWVLLFLLSLLVRLNDRRRMALVAGTFVLVSGAVYYAFMAAWLNVFRAVGMSDLVRISLAAVALLIGAVNVKDFFAWGSGVSLSIPQSAKPGLYARMRAVMQAEALPASLAAVAVLAVLVNFIELLCTAGLPAIYTAVLTQQAVSPAAHYAYLGLYIVGYIADDTLMVATAVIALGSRKLTERAGRLLKLISGALMLMLGAVMLLRPQWLM</sequence>
<evidence type="ECO:0000256" key="2">
    <source>
        <dbReference type="SAM" id="SignalP"/>
    </source>
</evidence>
<organism evidence="4 5">
    <name type="scientific">Candidatus Methylophosphatis roskildensis</name>
    <dbReference type="NCBI Taxonomy" id="2899263"/>
    <lineage>
        <taxon>Bacteria</taxon>
        <taxon>Pseudomonadati</taxon>
        <taxon>Pseudomonadota</taxon>
        <taxon>Betaproteobacteria</taxon>
        <taxon>Nitrosomonadales</taxon>
        <taxon>Sterolibacteriaceae</taxon>
        <taxon>Candidatus Methylophosphatis</taxon>
    </lineage>
</organism>
<reference evidence="4" key="1">
    <citation type="submission" date="2020-10" db="EMBL/GenBank/DDBJ databases">
        <title>Connecting structure to function with the recovery of over 1000 high-quality activated sludge metagenome-assembled genomes encoding full-length rRNA genes using long-read sequencing.</title>
        <authorList>
            <person name="Singleton C.M."/>
            <person name="Petriglieri F."/>
            <person name="Kristensen J.M."/>
            <person name="Kirkegaard R.H."/>
            <person name="Michaelsen T.Y."/>
            <person name="Andersen M.H."/>
            <person name="Karst S.M."/>
            <person name="Dueholm M.S."/>
            <person name="Nielsen P.H."/>
            <person name="Albertsen M."/>
        </authorList>
    </citation>
    <scope>NUCLEOTIDE SEQUENCE</scope>
    <source>
        <strain evidence="4">Bjer_18-Q3-R1-45_BAT3C.347</strain>
    </source>
</reference>
<dbReference type="Proteomes" id="UP000807785">
    <property type="component" value="Unassembled WGS sequence"/>
</dbReference>
<feature type="transmembrane region" description="Helical" evidence="1">
    <location>
        <begin position="352"/>
        <end position="370"/>
    </location>
</feature>
<dbReference type="PROSITE" id="PS51352">
    <property type="entry name" value="THIOREDOXIN_2"/>
    <property type="match status" value="1"/>
</dbReference>
<evidence type="ECO:0000256" key="1">
    <source>
        <dbReference type="SAM" id="Phobius"/>
    </source>
</evidence>
<dbReference type="Gene3D" id="3.40.30.10">
    <property type="entry name" value="Glutaredoxin"/>
    <property type="match status" value="1"/>
</dbReference>
<comment type="caution">
    <text evidence="4">The sequence shown here is derived from an EMBL/GenBank/DDBJ whole genome shotgun (WGS) entry which is preliminary data.</text>
</comment>
<accession>A0A9D7HT39</accession>
<dbReference type="PROSITE" id="PS51354">
    <property type="entry name" value="GLUTAREDOXIN_2"/>
    <property type="match status" value="1"/>
</dbReference>
<dbReference type="PROSITE" id="PS00195">
    <property type="entry name" value="GLUTAREDOXIN_1"/>
    <property type="match status" value="1"/>
</dbReference>
<proteinExistence type="predicted"/>
<keyword evidence="1" id="KW-0812">Transmembrane</keyword>
<name>A0A9D7HT39_9PROT</name>
<feature type="signal peptide" evidence="2">
    <location>
        <begin position="1"/>
        <end position="17"/>
    </location>
</feature>
<dbReference type="InterPro" id="IPR011767">
    <property type="entry name" value="GLR_AS"/>
</dbReference>
<keyword evidence="1" id="KW-1133">Transmembrane helix</keyword>
<dbReference type="InterPro" id="IPR036249">
    <property type="entry name" value="Thioredoxin-like_sf"/>
</dbReference>
<feature type="chain" id="PRO_5038572143" evidence="2">
    <location>
        <begin position="18"/>
        <end position="376"/>
    </location>
</feature>
<feature type="transmembrane region" description="Helical" evidence="1">
    <location>
        <begin position="150"/>
        <end position="173"/>
    </location>
</feature>
<evidence type="ECO:0000313" key="4">
    <source>
        <dbReference type="EMBL" id="MBK6975296.1"/>
    </source>
</evidence>
<keyword evidence="2" id="KW-0732">Signal</keyword>
<gene>
    <name evidence="4" type="ORF">IPH26_20925</name>
</gene>
<protein>
    <submittedName>
        <fullName evidence="4">NrdH-redoxin</fullName>
    </submittedName>
</protein>
<dbReference type="InterPro" id="IPR002109">
    <property type="entry name" value="Glutaredoxin"/>
</dbReference>
<evidence type="ECO:0000313" key="5">
    <source>
        <dbReference type="Proteomes" id="UP000807785"/>
    </source>
</evidence>
<dbReference type="AlphaFoldDB" id="A0A9D7HT39"/>
<feature type="transmembrane region" description="Helical" evidence="1">
    <location>
        <begin position="185"/>
        <end position="207"/>
    </location>
</feature>
<dbReference type="EMBL" id="JADJEV010000005">
    <property type="protein sequence ID" value="MBK6975296.1"/>
    <property type="molecule type" value="Genomic_DNA"/>
</dbReference>
<dbReference type="Pfam" id="PF00462">
    <property type="entry name" value="Glutaredoxin"/>
    <property type="match status" value="1"/>
</dbReference>
<dbReference type="CDD" id="cd02976">
    <property type="entry name" value="NrdH"/>
    <property type="match status" value="1"/>
</dbReference>
<feature type="transmembrane region" description="Helical" evidence="1">
    <location>
        <begin position="315"/>
        <end position="340"/>
    </location>
</feature>
<evidence type="ECO:0000259" key="3">
    <source>
        <dbReference type="PROSITE" id="PS51352"/>
    </source>
</evidence>
<dbReference type="InterPro" id="IPR013766">
    <property type="entry name" value="Thioredoxin_domain"/>
</dbReference>
<keyword evidence="1" id="KW-0472">Membrane</keyword>
<dbReference type="SUPFAM" id="SSF52833">
    <property type="entry name" value="Thioredoxin-like"/>
    <property type="match status" value="1"/>
</dbReference>
<feature type="transmembrane region" description="Helical" evidence="1">
    <location>
        <begin position="270"/>
        <end position="303"/>
    </location>
</feature>